<gene>
    <name evidence="2" type="ORF">ACFQ2T_00250</name>
</gene>
<dbReference type="Pfam" id="PF22036">
    <property type="entry name" value="MoaF_like"/>
    <property type="match status" value="1"/>
</dbReference>
<reference evidence="3" key="1">
    <citation type="journal article" date="2019" name="Int. J. Syst. Evol. Microbiol.">
        <title>The Global Catalogue of Microorganisms (GCM) 10K type strain sequencing project: providing services to taxonomists for standard genome sequencing and annotation.</title>
        <authorList>
            <consortium name="The Broad Institute Genomics Platform"/>
            <consortium name="The Broad Institute Genome Sequencing Center for Infectious Disease"/>
            <person name="Wu L."/>
            <person name="Ma J."/>
        </authorList>
    </citation>
    <scope>NUCLEOTIDE SEQUENCE [LARGE SCALE GENOMIC DNA]</scope>
    <source>
        <strain evidence="3">CCUG 58411</strain>
    </source>
</reference>
<comment type="caution">
    <text evidence="2">The sequence shown here is derived from an EMBL/GenBank/DDBJ whole genome shotgun (WGS) entry which is preliminary data.</text>
</comment>
<dbReference type="InterPro" id="IPR053892">
    <property type="entry name" value="MoaF-like"/>
</dbReference>
<dbReference type="Proteomes" id="UP001597206">
    <property type="component" value="Unassembled WGS sequence"/>
</dbReference>
<dbReference type="EMBL" id="JBHTLN010000001">
    <property type="protein sequence ID" value="MFD1120921.1"/>
    <property type="molecule type" value="Genomic_DNA"/>
</dbReference>
<dbReference type="InterPro" id="IPR012674">
    <property type="entry name" value="Calycin"/>
</dbReference>
<proteinExistence type="predicted"/>
<evidence type="ECO:0000313" key="3">
    <source>
        <dbReference type="Proteomes" id="UP001597206"/>
    </source>
</evidence>
<protein>
    <submittedName>
        <fullName evidence="2">Phenolic acid decarboxylase</fullName>
    </submittedName>
</protein>
<organism evidence="2 3">
    <name type="scientific">Methylophilus flavus</name>
    <dbReference type="NCBI Taxonomy" id="640084"/>
    <lineage>
        <taxon>Bacteria</taxon>
        <taxon>Pseudomonadati</taxon>
        <taxon>Pseudomonadota</taxon>
        <taxon>Betaproteobacteria</taxon>
        <taxon>Nitrosomonadales</taxon>
        <taxon>Methylophilaceae</taxon>
        <taxon>Methylophilus</taxon>
    </lineage>
</organism>
<evidence type="ECO:0000259" key="1">
    <source>
        <dbReference type="Pfam" id="PF22036"/>
    </source>
</evidence>
<keyword evidence="3" id="KW-1185">Reference proteome</keyword>
<sequence>MLSVRSFIIGILLLTFTGVVCASESYIGQFLFNYEGGSVYRVTVKDAKSLSWECIKGPEKGAQGIEEPERFKVADKIYFVSWIEKTGIQVSQVINLNSLKVYSTIIDGKERYVVTGNIVREK</sequence>
<dbReference type="SUPFAM" id="SSF50814">
    <property type="entry name" value="Lipocalins"/>
    <property type="match status" value="1"/>
</dbReference>
<accession>A0ABW3P9Z9</accession>
<dbReference type="Gene3D" id="2.40.128.20">
    <property type="match status" value="1"/>
</dbReference>
<feature type="domain" description="MoaF-like" evidence="1">
    <location>
        <begin position="29"/>
        <end position="118"/>
    </location>
</feature>
<name>A0ABW3P9Z9_9PROT</name>
<evidence type="ECO:0000313" key="2">
    <source>
        <dbReference type="EMBL" id="MFD1120921.1"/>
    </source>
</evidence>
<dbReference type="RefSeq" id="WP_379028896.1">
    <property type="nucleotide sequence ID" value="NZ_JBHTLN010000001.1"/>
</dbReference>